<dbReference type="KEGG" id="rsu:NHU_03859"/>
<dbReference type="GO" id="GO:0016491">
    <property type="term" value="F:oxidoreductase activity"/>
    <property type="evidence" value="ECO:0007669"/>
    <property type="project" value="InterPro"/>
</dbReference>
<dbReference type="PANTHER" id="PTHR30543">
    <property type="entry name" value="CHROMATE REDUCTASE"/>
    <property type="match status" value="1"/>
</dbReference>
<dbReference type="InterPro" id="IPR005025">
    <property type="entry name" value="FMN_Rdtase-like_dom"/>
</dbReference>
<evidence type="ECO:0000259" key="1">
    <source>
        <dbReference type="Pfam" id="PF03358"/>
    </source>
</evidence>
<protein>
    <submittedName>
        <fullName evidence="2">NADPH-dependent FMN reductase</fullName>
    </submittedName>
</protein>
<dbReference type="EMBL" id="AP014800">
    <property type="protein sequence ID" value="BAQ70983.1"/>
    <property type="molecule type" value="Genomic_DNA"/>
</dbReference>
<gene>
    <name evidence="2" type="ORF">NHU_03859</name>
</gene>
<reference evidence="2 3" key="1">
    <citation type="submission" date="2015-02" db="EMBL/GenBank/DDBJ databases">
        <title>Genome sequene of Rhodovulum sulfidophilum DSM 2351.</title>
        <authorList>
            <person name="Nagao N."/>
        </authorList>
    </citation>
    <scope>NUCLEOTIDE SEQUENCE [LARGE SCALE GENOMIC DNA]</scope>
    <source>
        <strain evidence="2 3">DSM 2351</strain>
    </source>
</reference>
<dbReference type="AlphaFoldDB" id="A0A0D6B759"/>
<dbReference type="InterPro" id="IPR050712">
    <property type="entry name" value="NAD(P)H-dep_reductase"/>
</dbReference>
<feature type="domain" description="NADPH-dependent FMN reductase-like" evidence="1">
    <location>
        <begin position="22"/>
        <end position="164"/>
    </location>
</feature>
<evidence type="ECO:0000313" key="3">
    <source>
        <dbReference type="Proteomes" id="UP000064912"/>
    </source>
</evidence>
<dbReference type="GO" id="GO:0010181">
    <property type="term" value="F:FMN binding"/>
    <property type="evidence" value="ECO:0007669"/>
    <property type="project" value="TreeGrafter"/>
</dbReference>
<accession>A0A0D6B759</accession>
<dbReference type="PANTHER" id="PTHR30543:SF21">
    <property type="entry name" value="NAD(P)H-DEPENDENT FMN REDUCTASE LOT6"/>
    <property type="match status" value="1"/>
</dbReference>
<sequence length="197" mass="21271">MQDWAVHLPAEPERRKKMSDHKLLGIAGSLRKGSYNRMLLREAARVFDPAEFVEADLRLPLFDQDLEDAAGIPPAVQRLADQIAAADAVVIAGPEYNKSITGVLKNALDWVSRTGGAPWADKPVAIVSATGGRAGGERTQFALRLCLVPFRPRVLAGPEVLVGLAPDQFDAAGRLTNAINLEALEALMRALKAEISR</sequence>
<dbReference type="Pfam" id="PF03358">
    <property type="entry name" value="FMN_red"/>
    <property type="match status" value="1"/>
</dbReference>
<dbReference type="InterPro" id="IPR029039">
    <property type="entry name" value="Flavoprotein-like_sf"/>
</dbReference>
<dbReference type="GO" id="GO:0005829">
    <property type="term" value="C:cytosol"/>
    <property type="evidence" value="ECO:0007669"/>
    <property type="project" value="TreeGrafter"/>
</dbReference>
<evidence type="ECO:0000313" key="2">
    <source>
        <dbReference type="EMBL" id="BAQ70983.1"/>
    </source>
</evidence>
<dbReference type="SUPFAM" id="SSF52218">
    <property type="entry name" value="Flavoproteins"/>
    <property type="match status" value="1"/>
</dbReference>
<dbReference type="Gene3D" id="3.40.50.360">
    <property type="match status" value="1"/>
</dbReference>
<dbReference type="PATRIC" id="fig|35806.4.peg.3956"/>
<dbReference type="eggNOG" id="COG0431">
    <property type="taxonomic scope" value="Bacteria"/>
</dbReference>
<organism evidence="2 3">
    <name type="scientific">Rhodovulum sulfidophilum</name>
    <name type="common">Rhodobacter sulfidophilus</name>
    <dbReference type="NCBI Taxonomy" id="35806"/>
    <lineage>
        <taxon>Bacteria</taxon>
        <taxon>Pseudomonadati</taxon>
        <taxon>Pseudomonadota</taxon>
        <taxon>Alphaproteobacteria</taxon>
        <taxon>Rhodobacterales</taxon>
        <taxon>Paracoccaceae</taxon>
        <taxon>Rhodovulum</taxon>
    </lineage>
</organism>
<dbReference type="Proteomes" id="UP000064912">
    <property type="component" value="Chromosome"/>
</dbReference>
<proteinExistence type="predicted"/>
<name>A0A0D6B759_RHOSU</name>